<sequence>MQQIVLSCGPRTRLGAMSGERREIDIESVYHHMQMITRRANSRARQLAEPLSMVEHSLLRFIADTPGTRATDIAEAFALNRSTVSRQVGTLLDLGYAVYDDSEAGRGRVLELTKLGQERLDASAAVHRAAVTERLEGWSEEQISDFVLALKRYNEADNDL</sequence>
<accession>A0A6H0SJ41</accession>
<dbReference type="GO" id="GO:0006950">
    <property type="term" value="P:response to stress"/>
    <property type="evidence" value="ECO:0007669"/>
    <property type="project" value="TreeGrafter"/>
</dbReference>
<feature type="domain" description="HTH marR-type" evidence="1">
    <location>
        <begin position="44"/>
        <end position="143"/>
    </location>
</feature>
<dbReference type="Pfam" id="PF09339">
    <property type="entry name" value="HTH_IclR"/>
    <property type="match status" value="1"/>
</dbReference>
<dbReference type="EMBL" id="CP032549">
    <property type="protein sequence ID" value="QIV87493.1"/>
    <property type="molecule type" value="Genomic_DNA"/>
</dbReference>
<organism evidence="2 3">
    <name type="scientific">Glutamicibacter mishrai</name>
    <dbReference type="NCBI Taxonomy" id="1775880"/>
    <lineage>
        <taxon>Bacteria</taxon>
        <taxon>Bacillati</taxon>
        <taxon>Actinomycetota</taxon>
        <taxon>Actinomycetes</taxon>
        <taxon>Micrococcales</taxon>
        <taxon>Micrococcaceae</taxon>
        <taxon>Glutamicibacter</taxon>
    </lineage>
</organism>
<keyword evidence="3" id="KW-1185">Reference proteome</keyword>
<protein>
    <submittedName>
        <fullName evidence="2">MarR family transcriptional regulator</fullName>
    </submittedName>
</protein>
<dbReference type="InterPro" id="IPR036390">
    <property type="entry name" value="WH_DNA-bd_sf"/>
</dbReference>
<evidence type="ECO:0000313" key="3">
    <source>
        <dbReference type="Proteomes" id="UP000502331"/>
    </source>
</evidence>
<gene>
    <name evidence="2" type="ORF">D3791_10405</name>
</gene>
<dbReference type="GO" id="GO:0003700">
    <property type="term" value="F:DNA-binding transcription factor activity"/>
    <property type="evidence" value="ECO:0007669"/>
    <property type="project" value="InterPro"/>
</dbReference>
<dbReference type="PANTHER" id="PTHR33164:SF57">
    <property type="entry name" value="MARR-FAMILY TRANSCRIPTIONAL REGULATOR"/>
    <property type="match status" value="1"/>
</dbReference>
<name>A0A6H0SJ41_9MICC</name>
<reference evidence="2 3" key="1">
    <citation type="submission" date="2018-09" db="EMBL/GenBank/DDBJ databases">
        <title>Glutamicibacter mishrai S5-52T (LMG 29155T = KCTC 39846T).</title>
        <authorList>
            <person name="Das S.K."/>
        </authorList>
    </citation>
    <scope>NUCLEOTIDE SEQUENCE [LARGE SCALE GENOMIC DNA]</scope>
    <source>
        <strain evidence="2 3">S5-52</strain>
    </source>
</reference>
<dbReference type="SMART" id="SM00347">
    <property type="entry name" value="HTH_MARR"/>
    <property type="match status" value="1"/>
</dbReference>
<dbReference type="InterPro" id="IPR005471">
    <property type="entry name" value="Tscrpt_reg_IclR_N"/>
</dbReference>
<dbReference type="Gene3D" id="1.10.10.10">
    <property type="entry name" value="Winged helix-like DNA-binding domain superfamily/Winged helix DNA-binding domain"/>
    <property type="match status" value="1"/>
</dbReference>
<dbReference type="AlphaFoldDB" id="A0A6H0SJ41"/>
<dbReference type="InterPro" id="IPR036388">
    <property type="entry name" value="WH-like_DNA-bd_sf"/>
</dbReference>
<dbReference type="InterPro" id="IPR039422">
    <property type="entry name" value="MarR/SlyA-like"/>
</dbReference>
<dbReference type="SUPFAM" id="SSF46785">
    <property type="entry name" value="Winged helix' DNA-binding domain"/>
    <property type="match status" value="1"/>
</dbReference>
<dbReference type="InterPro" id="IPR000835">
    <property type="entry name" value="HTH_MarR-typ"/>
</dbReference>
<proteinExistence type="predicted"/>
<dbReference type="Proteomes" id="UP000502331">
    <property type="component" value="Chromosome"/>
</dbReference>
<dbReference type="PANTHER" id="PTHR33164">
    <property type="entry name" value="TRANSCRIPTIONAL REGULATOR, MARR FAMILY"/>
    <property type="match status" value="1"/>
</dbReference>
<evidence type="ECO:0000313" key="2">
    <source>
        <dbReference type="EMBL" id="QIV87493.1"/>
    </source>
</evidence>
<evidence type="ECO:0000259" key="1">
    <source>
        <dbReference type="SMART" id="SM00347"/>
    </source>
</evidence>